<dbReference type="OrthoDB" id="9874899at2"/>
<dbReference type="Proteomes" id="UP000308917">
    <property type="component" value="Unassembled WGS sequence"/>
</dbReference>
<gene>
    <name evidence="1" type="ORF">E9531_13545</name>
</gene>
<accession>A0A4V4GQL3</accession>
<reference evidence="1 2" key="1">
    <citation type="journal article" date="2015" name="Antonie Van Leeuwenhoek">
        <title>Lampropedia puyangensis sp. nov., isolated from symptomatic bark of Populus ? euramericana canker and emended description of Lampropedia hyalina (Ehrenberg 1832) Lee et al. 2004.</title>
        <authorList>
            <person name="Li Y."/>
            <person name="Wang T."/>
            <person name="Piao C.G."/>
            <person name="Wang L.F."/>
            <person name="Tian G.Z."/>
            <person name="Zhu T.H."/>
            <person name="Guo M.W."/>
        </authorList>
    </citation>
    <scope>NUCLEOTIDE SEQUENCE [LARGE SCALE GENOMIC DNA]</scope>
    <source>
        <strain evidence="1 2">2-bin</strain>
    </source>
</reference>
<keyword evidence="2" id="KW-1185">Reference proteome</keyword>
<protein>
    <submittedName>
        <fullName evidence="1">Uncharacterized protein</fullName>
    </submittedName>
</protein>
<proteinExistence type="predicted"/>
<evidence type="ECO:0000313" key="1">
    <source>
        <dbReference type="EMBL" id="THT98705.1"/>
    </source>
</evidence>
<name>A0A4V4GQL3_9BURK</name>
<dbReference type="RefSeq" id="WP_136574311.1">
    <property type="nucleotide sequence ID" value="NZ_STFG01000018.1"/>
</dbReference>
<feature type="non-terminal residue" evidence="1">
    <location>
        <position position="198"/>
    </location>
</feature>
<comment type="caution">
    <text evidence="1">The sequence shown here is derived from an EMBL/GenBank/DDBJ whole genome shotgun (WGS) entry which is preliminary data.</text>
</comment>
<sequence>MQTIFQLVQRSAQWTIAFITVFALQGCWASEPPECDSQELTTALVDLIEQHAMETPFGAPQEGDPTGLSTLFYSQSTITIEQVVPVGYDKHNERRTCQAVAHMQFPDGDAGQLLLGSALYGFVDTGNAQIAPRGAIKERIEYHVQSANSSGSEFYVQSNMLGLVNLMGFAHSGFVGNYRYAGKWHGTESHRYPWRLNL</sequence>
<dbReference type="AlphaFoldDB" id="A0A4V4GQL3"/>
<organism evidence="1 2">
    <name type="scientific">Lampropedia puyangensis</name>
    <dbReference type="NCBI Taxonomy" id="1330072"/>
    <lineage>
        <taxon>Bacteria</taxon>
        <taxon>Pseudomonadati</taxon>
        <taxon>Pseudomonadota</taxon>
        <taxon>Betaproteobacteria</taxon>
        <taxon>Burkholderiales</taxon>
        <taxon>Comamonadaceae</taxon>
        <taxon>Lampropedia</taxon>
    </lineage>
</organism>
<evidence type="ECO:0000313" key="2">
    <source>
        <dbReference type="Proteomes" id="UP000308917"/>
    </source>
</evidence>
<dbReference type="EMBL" id="STFG01000018">
    <property type="protein sequence ID" value="THT98705.1"/>
    <property type="molecule type" value="Genomic_DNA"/>
</dbReference>